<dbReference type="Proteomes" id="UP000289738">
    <property type="component" value="Chromosome B10"/>
</dbReference>
<dbReference type="STRING" id="3818.A0A444X7U7"/>
<evidence type="ECO:0000256" key="1">
    <source>
        <dbReference type="SAM" id="MobiDB-lite"/>
    </source>
</evidence>
<accession>A0A444X7U7</accession>
<comment type="caution">
    <text evidence="2">The sequence shown here is derived from an EMBL/GenBank/DDBJ whole genome shotgun (WGS) entry which is preliminary data.</text>
</comment>
<keyword evidence="3" id="KW-1185">Reference proteome</keyword>
<protein>
    <submittedName>
        <fullName evidence="2">Uncharacterized protein</fullName>
    </submittedName>
</protein>
<sequence>MVEELSSNEGGQPCWRQMDLYEDSPASSEYSTGSTILPLSAGDIMEHSSHRDIETEMKTTQIEDKKEVDGCERGVLVTATLDQDILPNSEEQINNDSAVSASSRVEFGSPVQVTPIFRSLAAGIPSPQFSEPKHLGIKQF</sequence>
<evidence type="ECO:0000313" key="3">
    <source>
        <dbReference type="Proteomes" id="UP000289738"/>
    </source>
</evidence>
<name>A0A444X7U7_ARAHY</name>
<evidence type="ECO:0000313" key="2">
    <source>
        <dbReference type="EMBL" id="RYQ85770.1"/>
    </source>
</evidence>
<feature type="region of interest" description="Disordered" evidence="1">
    <location>
        <begin position="24"/>
        <end position="43"/>
    </location>
</feature>
<gene>
    <name evidence="2" type="ORF">Ahy_B10g105374</name>
</gene>
<dbReference type="AlphaFoldDB" id="A0A444X7U7"/>
<organism evidence="2 3">
    <name type="scientific">Arachis hypogaea</name>
    <name type="common">Peanut</name>
    <dbReference type="NCBI Taxonomy" id="3818"/>
    <lineage>
        <taxon>Eukaryota</taxon>
        <taxon>Viridiplantae</taxon>
        <taxon>Streptophyta</taxon>
        <taxon>Embryophyta</taxon>
        <taxon>Tracheophyta</taxon>
        <taxon>Spermatophyta</taxon>
        <taxon>Magnoliopsida</taxon>
        <taxon>eudicotyledons</taxon>
        <taxon>Gunneridae</taxon>
        <taxon>Pentapetalae</taxon>
        <taxon>rosids</taxon>
        <taxon>fabids</taxon>
        <taxon>Fabales</taxon>
        <taxon>Fabaceae</taxon>
        <taxon>Papilionoideae</taxon>
        <taxon>50 kb inversion clade</taxon>
        <taxon>dalbergioids sensu lato</taxon>
        <taxon>Dalbergieae</taxon>
        <taxon>Pterocarpus clade</taxon>
        <taxon>Arachis</taxon>
    </lineage>
</organism>
<reference evidence="2 3" key="1">
    <citation type="submission" date="2019-01" db="EMBL/GenBank/DDBJ databases">
        <title>Sequencing of cultivated peanut Arachis hypogaea provides insights into genome evolution and oil improvement.</title>
        <authorList>
            <person name="Chen X."/>
        </authorList>
    </citation>
    <scope>NUCLEOTIDE SEQUENCE [LARGE SCALE GENOMIC DNA]</scope>
    <source>
        <strain evidence="3">cv. Fuhuasheng</strain>
        <tissue evidence="2">Leaves</tissue>
    </source>
</reference>
<proteinExistence type="predicted"/>
<dbReference type="EMBL" id="SDMP01000020">
    <property type="protein sequence ID" value="RYQ85770.1"/>
    <property type="molecule type" value="Genomic_DNA"/>
</dbReference>
<feature type="compositionally biased region" description="Polar residues" evidence="1">
    <location>
        <begin position="25"/>
        <end position="37"/>
    </location>
</feature>